<dbReference type="KEGG" id="drc:G0Q07_15675"/>
<feature type="domain" description="Rho termination factor-like N-terminal" evidence="2">
    <location>
        <begin position="35"/>
        <end position="66"/>
    </location>
</feature>
<sequence>MYEALIDKGYSKQKATRIANSEDSGKKGGKSSKYEERTTKELYDKAKQIGIDGRSKMSKKELIQALRTS</sequence>
<evidence type="ECO:0000256" key="1">
    <source>
        <dbReference type="SAM" id="MobiDB-lite"/>
    </source>
</evidence>
<reference evidence="3 4" key="1">
    <citation type="submission" date="2020-02" db="EMBL/GenBank/DDBJ databases">
        <title>Genome sequencing for Draconibacterium sp. strain M1.</title>
        <authorList>
            <person name="Park S.-J."/>
        </authorList>
    </citation>
    <scope>NUCLEOTIDE SEQUENCE [LARGE SCALE GENOMIC DNA]</scope>
    <source>
        <strain evidence="3 4">M1</strain>
    </source>
</reference>
<evidence type="ECO:0000313" key="3">
    <source>
        <dbReference type="EMBL" id="QIA10011.1"/>
    </source>
</evidence>
<name>A0A6C0RL30_9BACT</name>
<dbReference type="EMBL" id="CP048409">
    <property type="protein sequence ID" value="QIA10011.1"/>
    <property type="molecule type" value="Genomic_DNA"/>
</dbReference>
<accession>A0A6C0RL30</accession>
<dbReference type="RefSeq" id="WP_163348979.1">
    <property type="nucleotide sequence ID" value="NZ_CP048409.1"/>
</dbReference>
<dbReference type="InterPro" id="IPR055642">
    <property type="entry name" value="DUF7218"/>
</dbReference>
<feature type="region of interest" description="Disordered" evidence="1">
    <location>
        <begin position="1"/>
        <end position="35"/>
    </location>
</feature>
<feature type="compositionally biased region" description="Basic and acidic residues" evidence="1">
    <location>
        <begin position="1"/>
        <end position="10"/>
    </location>
</feature>
<evidence type="ECO:0000313" key="4">
    <source>
        <dbReference type="Proteomes" id="UP000474630"/>
    </source>
</evidence>
<dbReference type="InterPro" id="IPR011112">
    <property type="entry name" value="Rho-like_N"/>
</dbReference>
<dbReference type="GO" id="GO:0006353">
    <property type="term" value="P:DNA-templated transcription termination"/>
    <property type="evidence" value="ECO:0007669"/>
    <property type="project" value="InterPro"/>
</dbReference>
<proteinExistence type="predicted"/>
<dbReference type="SUPFAM" id="SSF68912">
    <property type="entry name" value="Rho N-terminal domain-like"/>
    <property type="match status" value="1"/>
</dbReference>
<gene>
    <name evidence="3" type="ORF">G0Q07_15675</name>
</gene>
<dbReference type="Proteomes" id="UP000474630">
    <property type="component" value="Chromosome"/>
</dbReference>
<protein>
    <submittedName>
        <fullName evidence="3">Rho termination factor</fullName>
    </submittedName>
</protein>
<dbReference type="Gene3D" id="1.10.720.10">
    <property type="match status" value="1"/>
</dbReference>
<dbReference type="Pfam" id="PF07498">
    <property type="entry name" value="Rho_N"/>
    <property type="match status" value="1"/>
</dbReference>
<evidence type="ECO:0000259" key="2">
    <source>
        <dbReference type="Pfam" id="PF07498"/>
    </source>
</evidence>
<organism evidence="3 4">
    <name type="scientific">Draconibacterium halophilum</name>
    <dbReference type="NCBI Taxonomy" id="2706887"/>
    <lineage>
        <taxon>Bacteria</taxon>
        <taxon>Pseudomonadati</taxon>
        <taxon>Bacteroidota</taxon>
        <taxon>Bacteroidia</taxon>
        <taxon>Marinilabiliales</taxon>
        <taxon>Prolixibacteraceae</taxon>
        <taxon>Draconibacterium</taxon>
    </lineage>
</organism>
<dbReference type="Pfam" id="PF23855">
    <property type="entry name" value="DUF7218"/>
    <property type="match status" value="1"/>
</dbReference>
<dbReference type="AlphaFoldDB" id="A0A6C0RL30"/>
<keyword evidence="4" id="KW-1185">Reference proteome</keyword>
<dbReference type="InterPro" id="IPR036269">
    <property type="entry name" value="Rho_N_sf"/>
</dbReference>